<dbReference type="Proteomes" id="UP001482620">
    <property type="component" value="Unassembled WGS sequence"/>
</dbReference>
<evidence type="ECO:0000313" key="2">
    <source>
        <dbReference type="Proteomes" id="UP001482620"/>
    </source>
</evidence>
<sequence length="101" mass="11533">MYLLKSMFLYKSAVTQPHSMMLPPSCLIVAALFLGLKASKHTSCYYGQMGQFLSLPTIKPFSRRHLLRKCRLLQISAELKGVNVSRGLFLGWYTSKTRIMM</sequence>
<name>A0ABV0T375_9TELE</name>
<dbReference type="EMBL" id="JAHRIQ010019038">
    <property type="protein sequence ID" value="MEQ2227320.1"/>
    <property type="molecule type" value="Genomic_DNA"/>
</dbReference>
<evidence type="ECO:0000313" key="1">
    <source>
        <dbReference type="EMBL" id="MEQ2227320.1"/>
    </source>
</evidence>
<gene>
    <name evidence="1" type="ORF">ILYODFUR_036487</name>
</gene>
<keyword evidence="2" id="KW-1185">Reference proteome</keyword>
<protein>
    <recommendedName>
        <fullName evidence="3">Secreted protein</fullName>
    </recommendedName>
</protein>
<organism evidence="1 2">
    <name type="scientific">Ilyodon furcidens</name>
    <name type="common">goldbreast splitfin</name>
    <dbReference type="NCBI Taxonomy" id="33524"/>
    <lineage>
        <taxon>Eukaryota</taxon>
        <taxon>Metazoa</taxon>
        <taxon>Chordata</taxon>
        <taxon>Craniata</taxon>
        <taxon>Vertebrata</taxon>
        <taxon>Euteleostomi</taxon>
        <taxon>Actinopterygii</taxon>
        <taxon>Neopterygii</taxon>
        <taxon>Teleostei</taxon>
        <taxon>Neoteleostei</taxon>
        <taxon>Acanthomorphata</taxon>
        <taxon>Ovalentaria</taxon>
        <taxon>Atherinomorphae</taxon>
        <taxon>Cyprinodontiformes</taxon>
        <taxon>Goodeidae</taxon>
        <taxon>Ilyodon</taxon>
    </lineage>
</organism>
<proteinExistence type="predicted"/>
<accession>A0ABV0T375</accession>
<comment type="caution">
    <text evidence="1">The sequence shown here is derived from an EMBL/GenBank/DDBJ whole genome shotgun (WGS) entry which is preliminary data.</text>
</comment>
<evidence type="ECO:0008006" key="3">
    <source>
        <dbReference type="Google" id="ProtNLM"/>
    </source>
</evidence>
<reference evidence="1 2" key="1">
    <citation type="submission" date="2021-06" db="EMBL/GenBank/DDBJ databases">
        <authorList>
            <person name="Palmer J.M."/>
        </authorList>
    </citation>
    <scope>NUCLEOTIDE SEQUENCE [LARGE SCALE GENOMIC DNA]</scope>
    <source>
        <strain evidence="2">if_2019</strain>
        <tissue evidence="1">Muscle</tissue>
    </source>
</reference>